<gene>
    <name evidence="8" type="ORF">MELLADRAFT_77115</name>
</gene>
<keyword evidence="2" id="KW-0433">Leucine-rich repeat</keyword>
<dbReference type="KEGG" id="mlr:MELLADRAFT_77115"/>
<feature type="compositionally biased region" description="Basic and acidic residues" evidence="7">
    <location>
        <begin position="253"/>
        <end position="274"/>
    </location>
</feature>
<dbReference type="PANTHER" id="PTHR10552">
    <property type="entry name" value="U2 SMALL NUCLEAR RIBONUCLEOPROTEIN A"/>
    <property type="match status" value="1"/>
</dbReference>
<dbReference type="PROSITE" id="PS51450">
    <property type="entry name" value="LRR"/>
    <property type="match status" value="2"/>
</dbReference>
<name>F4RDG3_MELLP</name>
<reference evidence="9" key="1">
    <citation type="journal article" date="2011" name="Proc. Natl. Acad. Sci. U.S.A.">
        <title>Obligate biotrophy features unraveled by the genomic analysis of rust fungi.</title>
        <authorList>
            <person name="Duplessis S."/>
            <person name="Cuomo C.A."/>
            <person name="Lin Y.-C."/>
            <person name="Aerts A."/>
            <person name="Tisserant E."/>
            <person name="Veneault-Fourrey C."/>
            <person name="Joly D.L."/>
            <person name="Hacquard S."/>
            <person name="Amselem J."/>
            <person name="Cantarel B.L."/>
            <person name="Chiu R."/>
            <person name="Coutinho P.M."/>
            <person name="Feau N."/>
            <person name="Field M."/>
            <person name="Frey P."/>
            <person name="Gelhaye E."/>
            <person name="Goldberg J."/>
            <person name="Grabherr M.G."/>
            <person name="Kodira C.D."/>
            <person name="Kohler A."/>
            <person name="Kuees U."/>
            <person name="Lindquist E.A."/>
            <person name="Lucas S.M."/>
            <person name="Mago R."/>
            <person name="Mauceli E."/>
            <person name="Morin E."/>
            <person name="Murat C."/>
            <person name="Pangilinan J.L."/>
            <person name="Park R."/>
            <person name="Pearson M."/>
            <person name="Quesneville H."/>
            <person name="Rouhier N."/>
            <person name="Sakthikumar S."/>
            <person name="Salamov A.A."/>
            <person name="Schmutz J."/>
            <person name="Selles B."/>
            <person name="Shapiro H."/>
            <person name="Tanguay P."/>
            <person name="Tuskan G.A."/>
            <person name="Henrissat B."/>
            <person name="Van de Peer Y."/>
            <person name="Rouze P."/>
            <person name="Ellis J.G."/>
            <person name="Dodds P.N."/>
            <person name="Schein J.E."/>
            <person name="Zhong S."/>
            <person name="Hamelin R.C."/>
            <person name="Grigoriev I.V."/>
            <person name="Szabo L.J."/>
            <person name="Martin F."/>
        </authorList>
    </citation>
    <scope>NUCLEOTIDE SEQUENCE [LARGE SCALE GENOMIC DNA]</scope>
    <source>
        <strain evidence="9">98AG31 / pathotype 3-4-7</strain>
    </source>
</reference>
<evidence type="ECO:0000256" key="2">
    <source>
        <dbReference type="ARBA" id="ARBA00022614"/>
    </source>
</evidence>
<dbReference type="AlphaFoldDB" id="F4RDG3"/>
<evidence type="ECO:0000256" key="1">
    <source>
        <dbReference type="ARBA" id="ARBA00004123"/>
    </source>
</evidence>
<dbReference type="SMART" id="SM00369">
    <property type="entry name" value="LRR_TYP"/>
    <property type="match status" value="2"/>
</dbReference>
<evidence type="ECO:0000256" key="7">
    <source>
        <dbReference type="SAM" id="MobiDB-lite"/>
    </source>
</evidence>
<dbReference type="Pfam" id="PF14580">
    <property type="entry name" value="LRR_9"/>
    <property type="match status" value="1"/>
</dbReference>
<dbReference type="GO" id="GO:0005686">
    <property type="term" value="C:U2 snRNP"/>
    <property type="evidence" value="ECO:0007669"/>
    <property type="project" value="TreeGrafter"/>
</dbReference>
<dbReference type="PANTHER" id="PTHR10552:SF6">
    <property type="entry name" value="U2 SMALL NUCLEAR RIBONUCLEOPROTEIN A"/>
    <property type="match status" value="1"/>
</dbReference>
<feature type="region of interest" description="Disordered" evidence="7">
    <location>
        <begin position="253"/>
        <end position="311"/>
    </location>
</feature>
<dbReference type="GO" id="GO:0000398">
    <property type="term" value="P:mRNA splicing, via spliceosome"/>
    <property type="evidence" value="ECO:0007669"/>
    <property type="project" value="InterPro"/>
</dbReference>
<evidence type="ECO:0000313" key="8">
    <source>
        <dbReference type="EMBL" id="EGG09615.1"/>
    </source>
</evidence>
<dbReference type="Gene3D" id="3.80.10.10">
    <property type="entry name" value="Ribonuclease Inhibitor"/>
    <property type="match status" value="1"/>
</dbReference>
<accession>F4RDG3</accession>
<dbReference type="RefSeq" id="XP_007407342.1">
    <property type="nucleotide sequence ID" value="XM_007407280.1"/>
</dbReference>
<dbReference type="HOGENOM" id="CLU_061027_1_0_1"/>
<keyword evidence="9" id="KW-1185">Reference proteome</keyword>
<dbReference type="GO" id="GO:0030620">
    <property type="term" value="F:U2 snRNA binding"/>
    <property type="evidence" value="ECO:0007669"/>
    <property type="project" value="InterPro"/>
</dbReference>
<proteinExistence type="inferred from homology"/>
<evidence type="ECO:0000256" key="3">
    <source>
        <dbReference type="ARBA" id="ARBA00022737"/>
    </source>
</evidence>
<dbReference type="InterPro" id="IPR044640">
    <property type="entry name" value="RU2A"/>
</dbReference>
<keyword evidence="3" id="KW-0677">Repeat</keyword>
<comment type="similarity">
    <text evidence="5">Belongs to the U2 small nuclear ribonucleoprotein A family.</text>
</comment>
<dbReference type="GeneID" id="18932888"/>
<comment type="subcellular location">
    <subcellularLocation>
        <location evidence="1">Nucleus</location>
    </subcellularLocation>
</comment>
<dbReference type="STRING" id="747676.F4RDG3"/>
<dbReference type="EMBL" id="GL883097">
    <property type="protein sequence ID" value="EGG09615.1"/>
    <property type="molecule type" value="Genomic_DNA"/>
</dbReference>
<organism evidence="9">
    <name type="scientific">Melampsora larici-populina (strain 98AG31 / pathotype 3-4-7)</name>
    <name type="common">Poplar leaf rust fungus</name>
    <dbReference type="NCBI Taxonomy" id="747676"/>
    <lineage>
        <taxon>Eukaryota</taxon>
        <taxon>Fungi</taxon>
        <taxon>Dikarya</taxon>
        <taxon>Basidiomycota</taxon>
        <taxon>Pucciniomycotina</taxon>
        <taxon>Pucciniomycetes</taxon>
        <taxon>Pucciniales</taxon>
        <taxon>Melampsoraceae</taxon>
        <taxon>Melampsora</taxon>
    </lineage>
</organism>
<dbReference type="FunCoup" id="F4RDG3">
    <property type="interactions" value="871"/>
</dbReference>
<dbReference type="InterPro" id="IPR032675">
    <property type="entry name" value="LRR_dom_sf"/>
</dbReference>
<evidence type="ECO:0000313" key="9">
    <source>
        <dbReference type="Proteomes" id="UP000001072"/>
    </source>
</evidence>
<dbReference type="Proteomes" id="UP000001072">
    <property type="component" value="Unassembled WGS sequence"/>
</dbReference>
<evidence type="ECO:0000256" key="4">
    <source>
        <dbReference type="ARBA" id="ARBA00023242"/>
    </source>
</evidence>
<dbReference type="InterPro" id="IPR001611">
    <property type="entry name" value="Leu-rich_rpt"/>
</dbReference>
<protein>
    <recommendedName>
        <fullName evidence="6">U2 small nuclear ribonucleoprotein A'</fullName>
    </recommendedName>
</protein>
<dbReference type="eggNOG" id="KOG1644">
    <property type="taxonomic scope" value="Eukaryota"/>
</dbReference>
<evidence type="ECO:0000256" key="6">
    <source>
        <dbReference type="ARBA" id="ARBA00024238"/>
    </source>
</evidence>
<dbReference type="InParanoid" id="F4RDG3"/>
<dbReference type="OrthoDB" id="433501at2759"/>
<dbReference type="SUPFAM" id="SSF52058">
    <property type="entry name" value="L domain-like"/>
    <property type="match status" value="1"/>
</dbReference>
<dbReference type="InterPro" id="IPR003591">
    <property type="entry name" value="Leu-rich_rpt_typical-subtyp"/>
</dbReference>
<dbReference type="VEuPathDB" id="FungiDB:MELLADRAFT_77115"/>
<keyword evidence="4" id="KW-0539">Nucleus</keyword>
<evidence type="ECO:0000256" key="5">
    <source>
        <dbReference type="ARBA" id="ARBA00024196"/>
    </source>
</evidence>
<sequence>MPRMTPELLLSTHSYLNPLKDRELDLRGFQIPAIENLAVTKDSIDSLDLTDNIIRSVINLPKLNRLKHLYLSNNPITFISPNLSQSLPNLKSLVMSNCQLTNFNQLFKILSQFKHLEFLVLNGNPITKMSFYRDWCIYSCKKLRMLDHRRIKDQERKTSLELFYDPTTKLPTDLAKSLLILDVQTENNAIQMDYQQKDQQLPGQMGKTLTNEERDRIKLAIEKAETVDEVRRLKRMLEQGFVPKGEKEIQVEKEVEKETETQKDTEMVTEKETETENQMVVDEEVVVTKPTKNTKKPTKASGAKRGAKAKK</sequence>